<dbReference type="GO" id="GO:1990518">
    <property type="term" value="F:single-stranded 3'-5' DNA helicase activity"/>
    <property type="evidence" value="ECO:0007669"/>
    <property type="project" value="TreeGrafter"/>
</dbReference>
<protein>
    <recommendedName>
        <fullName evidence="12">DNA replication licensing factor MCM6</fullName>
        <ecNumber evidence="12">3.6.4.12</ecNumber>
    </recommendedName>
</protein>
<dbReference type="CDD" id="cd17757">
    <property type="entry name" value="MCM6"/>
    <property type="match status" value="1"/>
</dbReference>
<dbReference type="InterPro" id="IPR033762">
    <property type="entry name" value="MCM_OB"/>
</dbReference>
<dbReference type="InterPro" id="IPR041562">
    <property type="entry name" value="MCM_lid"/>
</dbReference>
<dbReference type="RefSeq" id="XP_029320422.1">
    <property type="nucleotide sequence ID" value="XM_029464563.1"/>
</dbReference>
<feature type="compositionally biased region" description="Polar residues" evidence="14">
    <location>
        <begin position="880"/>
        <end position="891"/>
    </location>
</feature>
<dbReference type="InterPro" id="IPR041024">
    <property type="entry name" value="Mcm6_C"/>
</dbReference>
<keyword evidence="7 11" id="KW-0067">ATP-binding</keyword>
<dbReference type="OrthoDB" id="1744952at2759"/>
<dbReference type="GO" id="GO:0043596">
    <property type="term" value="C:nuclear replication fork"/>
    <property type="evidence" value="ECO:0007669"/>
    <property type="project" value="UniProtKB-ARBA"/>
</dbReference>
<evidence type="ECO:0000256" key="2">
    <source>
        <dbReference type="ARBA" id="ARBA00008010"/>
    </source>
</evidence>
<evidence type="ECO:0000256" key="6">
    <source>
        <dbReference type="ARBA" id="ARBA00022806"/>
    </source>
</evidence>
<dbReference type="GO" id="GO:0006279">
    <property type="term" value="P:premeiotic DNA replication"/>
    <property type="evidence" value="ECO:0007669"/>
    <property type="project" value="UniProtKB-ARBA"/>
</dbReference>
<dbReference type="VEuPathDB" id="FungiDB:C5L36_0B02090"/>
<evidence type="ECO:0000256" key="9">
    <source>
        <dbReference type="ARBA" id="ARBA00023242"/>
    </source>
</evidence>
<dbReference type="InterPro" id="IPR031327">
    <property type="entry name" value="MCM"/>
</dbReference>
<feature type="compositionally biased region" description="Polar residues" evidence="14">
    <location>
        <begin position="98"/>
        <end position="132"/>
    </location>
</feature>
<evidence type="ECO:0000256" key="3">
    <source>
        <dbReference type="ARBA" id="ARBA00022705"/>
    </source>
</evidence>
<keyword evidence="13" id="KW-0175">Coiled coil</keyword>
<proteinExistence type="inferred from homology"/>
<evidence type="ECO:0000256" key="10">
    <source>
        <dbReference type="ARBA" id="ARBA00023306"/>
    </source>
</evidence>
<dbReference type="GO" id="GO:0003697">
    <property type="term" value="F:single-stranded DNA binding"/>
    <property type="evidence" value="ECO:0007669"/>
    <property type="project" value="TreeGrafter"/>
</dbReference>
<dbReference type="GO" id="GO:0016887">
    <property type="term" value="F:ATP hydrolysis activity"/>
    <property type="evidence" value="ECO:0007669"/>
    <property type="project" value="RHEA"/>
</dbReference>
<dbReference type="Pfam" id="PF17855">
    <property type="entry name" value="MCM_lid"/>
    <property type="match status" value="1"/>
</dbReference>
<dbReference type="InterPro" id="IPR018525">
    <property type="entry name" value="MCM_CS"/>
</dbReference>
<dbReference type="Gene3D" id="3.30.1640.10">
    <property type="entry name" value="mini-chromosome maintenance (MCM) complex, chain A, domain 1"/>
    <property type="match status" value="1"/>
</dbReference>
<evidence type="ECO:0000256" key="11">
    <source>
        <dbReference type="RuleBase" id="RU004070"/>
    </source>
</evidence>
<evidence type="ECO:0000256" key="13">
    <source>
        <dbReference type="SAM" id="Coils"/>
    </source>
</evidence>
<keyword evidence="9" id="KW-0539">Nucleus</keyword>
<dbReference type="FunFam" id="3.40.50.300:FF:000115">
    <property type="entry name" value="DNA helicase"/>
    <property type="match status" value="1"/>
</dbReference>
<dbReference type="KEGG" id="pkz:C5L36_0B02090"/>
<dbReference type="AlphaFoldDB" id="A0A2U9R0X5"/>
<evidence type="ECO:0000256" key="1">
    <source>
        <dbReference type="ARBA" id="ARBA00004123"/>
    </source>
</evidence>
<dbReference type="PANTHER" id="PTHR11630:SF43">
    <property type="entry name" value="DNA REPLICATION LICENSING FACTOR MCM6"/>
    <property type="match status" value="1"/>
</dbReference>
<evidence type="ECO:0000256" key="8">
    <source>
        <dbReference type="ARBA" id="ARBA00023125"/>
    </source>
</evidence>
<dbReference type="InterPro" id="IPR027925">
    <property type="entry name" value="MCM_N"/>
</dbReference>
<keyword evidence="8 11" id="KW-0238">DNA-binding</keyword>
<dbReference type="GO" id="GO:0000727">
    <property type="term" value="P:double-strand break repair via break-induced replication"/>
    <property type="evidence" value="ECO:0007669"/>
    <property type="project" value="TreeGrafter"/>
</dbReference>
<dbReference type="GO" id="GO:0003688">
    <property type="term" value="F:DNA replication origin binding"/>
    <property type="evidence" value="ECO:0007669"/>
    <property type="project" value="UniProtKB-ARBA"/>
</dbReference>
<feature type="compositionally biased region" description="Acidic residues" evidence="14">
    <location>
        <begin position="835"/>
        <end position="848"/>
    </location>
</feature>
<comment type="subunit">
    <text evidence="12">Component of the MCM2-7 complex.</text>
</comment>
<dbReference type="InterPro" id="IPR027417">
    <property type="entry name" value="P-loop_NTPase"/>
</dbReference>
<dbReference type="GO" id="GO:0097373">
    <property type="term" value="C:MCM core complex"/>
    <property type="evidence" value="ECO:0007669"/>
    <property type="project" value="UniProtKB-ARBA"/>
</dbReference>
<feature type="region of interest" description="Disordered" evidence="14">
    <location>
        <begin position="98"/>
        <end position="146"/>
    </location>
</feature>
<dbReference type="InterPro" id="IPR001208">
    <property type="entry name" value="MCM_dom"/>
</dbReference>
<evidence type="ECO:0000256" key="14">
    <source>
        <dbReference type="SAM" id="MobiDB-lite"/>
    </source>
</evidence>
<dbReference type="PRINTS" id="PR01662">
    <property type="entry name" value="MCMPROTEIN6"/>
</dbReference>
<dbReference type="SUPFAM" id="SSF50249">
    <property type="entry name" value="Nucleic acid-binding proteins"/>
    <property type="match status" value="1"/>
</dbReference>
<dbReference type="SUPFAM" id="SSF52540">
    <property type="entry name" value="P-loop containing nucleoside triphosphate hydrolases"/>
    <property type="match status" value="1"/>
</dbReference>
<gene>
    <name evidence="16" type="ORF">C5L36_0B02090</name>
</gene>
<keyword evidence="6 12" id="KW-0347">Helicase</keyword>
<evidence type="ECO:0000313" key="16">
    <source>
        <dbReference type="EMBL" id="AWU74945.1"/>
    </source>
</evidence>
<dbReference type="PANTHER" id="PTHR11630">
    <property type="entry name" value="DNA REPLICATION LICENSING FACTOR MCM FAMILY MEMBER"/>
    <property type="match status" value="1"/>
</dbReference>
<evidence type="ECO:0000313" key="17">
    <source>
        <dbReference type="Proteomes" id="UP000249293"/>
    </source>
</evidence>
<accession>A0A2U9R0X5</accession>
<dbReference type="GO" id="GO:0006270">
    <property type="term" value="P:DNA replication initiation"/>
    <property type="evidence" value="ECO:0007669"/>
    <property type="project" value="UniProtKB-UniRule"/>
</dbReference>
<keyword evidence="17" id="KW-1185">Reference proteome</keyword>
<dbReference type="FunFam" id="2.20.28.10:FF:000003">
    <property type="entry name" value="DNA helicase"/>
    <property type="match status" value="1"/>
</dbReference>
<name>A0A2U9R0X5_PICKU</name>
<reference evidence="16 17" key="1">
    <citation type="submission" date="2018-06" db="EMBL/GenBank/DDBJ databases">
        <title>Population genomics shows no distinction between pathogenic Candida krusei and environmental Pichia kudriavzevii: One species, four names.</title>
        <authorList>
            <person name="Douglass A.P."/>
            <person name="Offei B."/>
            <person name="Braun-Galleani S."/>
            <person name="Coughlan A.Y."/>
            <person name="Martos A."/>
            <person name="Ortiz-Merino R.A."/>
            <person name="Byrne K.P."/>
            <person name="Wolfe K.H."/>
        </authorList>
    </citation>
    <scope>NUCLEOTIDE SEQUENCE [LARGE SCALE GENOMIC DNA]</scope>
    <source>
        <strain evidence="16 17">CBS573</strain>
    </source>
</reference>
<dbReference type="InterPro" id="IPR008049">
    <property type="entry name" value="MCM6"/>
</dbReference>
<dbReference type="Pfam" id="PF14551">
    <property type="entry name" value="MCM_N"/>
    <property type="match status" value="1"/>
</dbReference>
<keyword evidence="3 12" id="KW-0235">DNA replication</keyword>
<keyword evidence="4 11" id="KW-0547">Nucleotide-binding</keyword>
<dbReference type="GeneID" id="40382710"/>
<dbReference type="PRINTS" id="PR01657">
    <property type="entry name" value="MCMFAMILY"/>
</dbReference>
<dbReference type="PROSITE" id="PS00847">
    <property type="entry name" value="MCM_1"/>
    <property type="match status" value="1"/>
</dbReference>
<dbReference type="GO" id="GO:0006271">
    <property type="term" value="P:DNA strand elongation involved in DNA replication"/>
    <property type="evidence" value="ECO:0007669"/>
    <property type="project" value="UniProtKB-ARBA"/>
</dbReference>
<dbReference type="Gene3D" id="2.40.50.140">
    <property type="entry name" value="Nucleic acid-binding proteins"/>
    <property type="match status" value="1"/>
</dbReference>
<keyword evidence="5 12" id="KW-0378">Hydrolase</keyword>
<evidence type="ECO:0000256" key="7">
    <source>
        <dbReference type="ARBA" id="ARBA00022840"/>
    </source>
</evidence>
<dbReference type="GO" id="GO:0005656">
    <property type="term" value="C:nuclear pre-replicative complex"/>
    <property type="evidence" value="ECO:0007669"/>
    <property type="project" value="UniProtKB-ARBA"/>
</dbReference>
<dbReference type="Pfam" id="PF17207">
    <property type="entry name" value="MCM_OB"/>
    <property type="match status" value="1"/>
</dbReference>
<dbReference type="Gene3D" id="3.40.50.300">
    <property type="entry name" value="P-loop containing nucleotide triphosphate hydrolases"/>
    <property type="match status" value="1"/>
</dbReference>
<evidence type="ECO:0000256" key="12">
    <source>
        <dbReference type="RuleBase" id="RU368064"/>
    </source>
</evidence>
<dbReference type="EC" id="3.6.4.12" evidence="12"/>
<keyword evidence="10 12" id="KW-0131">Cell cycle</keyword>
<evidence type="ECO:0000256" key="5">
    <source>
        <dbReference type="ARBA" id="ARBA00022801"/>
    </source>
</evidence>
<dbReference type="STRING" id="4909.A0A2U9R0X5"/>
<sequence length="1060" mass="119099">MSQSGSVIKFILSSSFEVRNRKSRTPNFLAMRECMPKVQQNIRAEHFHNCIFFGGTRRSEAQVLYSSMSNVNSSPLLSYGRPRENPLSSQLSDFNLDETSQHQNTQSSFLGGNLTSSGLPHSTTGRDGNENPNLGHGAPEASETAQRIRVNRGVANVTKVTDKISETVLESFEEFLESFKIPQDDPSYDENFDGKLYIGKIAKMVNDESTLLEVDFKHLVSYQDGILADAILEQFYRFLPALQAALRKVVAQHQPEYLRRSTTITATEDASKSVERDFQLSFFNLSTVHRIRELKAENIGMLMAISGTVTRTSEIRPELYKAAFTCDVCKALITNVEQTFKFTEPTSCINNTCVNQSEWTLNIAKSHFLDWQKVRIQENSNEIPNGSMPRTLDIILRGELVDKAKPGDKCKFTGTEIVLPDITQYQLPGIKAATIRTRGSSAASDPLTSGINMRSLGARDLTYKIAFLGCHVSSMSGKDLDEGEDDSSSSLEVFLSNLTSSEVDELRDMVSDRNVYSKLVQSICPTVYGHEVVKKGVLLQLLGGVHKRTIEGINLRGDINVCIVGDPSCAKSQFLKWVNGFSPRSVYTSGKASSAAGLTASVVKDEESGEFTIEAGALMLADNGICCIDEFDKMDIADQVAIHEAMEQQTISIAKAGIHATLNARTSILAAANPIGGRYNTKVGLRSNLSMTGPILSRFDLFFVILDECNEAVDTQLATHIVNLHLFRDDALHPPYSKEQVLRYIRYARNIKPRLTREARAYLIQRYKELRADDGKDGRASYRITVRQLESLIRLSEAIARANCKDDVVPAFVAEAYDLLKQSIIRVEKEDLEIDDNDYDDNDYDDNTDAVGDRGNNNHEDHGSDHGMQEDGDEDMRSAQDLQSQHASASTQKEKTHIPYQVFVNLRNLFLQRIKERENEIDRTDADDGDEENIATTGYTQKELLDWYMNAIEDQLDSVQEYYKELKIAKKVLNKLVKDNVLMRVNPDPTDFTQDQMPPDLIITPDMNEAEREATIAEQNNWRRRKNKELNKKLIYIIHPNCSLEDLLGEFEQEDEVQED</sequence>
<feature type="domain" description="MCM C-terminal AAA(+) ATPase" evidence="15">
    <location>
        <begin position="515"/>
        <end position="721"/>
    </location>
</feature>
<dbReference type="Gene3D" id="1.20.58.870">
    <property type="match status" value="1"/>
</dbReference>
<dbReference type="Pfam" id="PF00493">
    <property type="entry name" value="MCM"/>
    <property type="match status" value="1"/>
</dbReference>
<dbReference type="GO" id="GO:0005524">
    <property type="term" value="F:ATP binding"/>
    <property type="evidence" value="ECO:0007669"/>
    <property type="project" value="UniProtKB-UniRule"/>
</dbReference>
<comment type="catalytic activity">
    <reaction evidence="12">
        <text>ATP + H2O = ADP + phosphate + H(+)</text>
        <dbReference type="Rhea" id="RHEA:13065"/>
        <dbReference type="ChEBI" id="CHEBI:15377"/>
        <dbReference type="ChEBI" id="CHEBI:15378"/>
        <dbReference type="ChEBI" id="CHEBI:30616"/>
        <dbReference type="ChEBI" id="CHEBI:43474"/>
        <dbReference type="ChEBI" id="CHEBI:456216"/>
        <dbReference type="EC" id="3.6.4.12"/>
    </reaction>
</comment>
<dbReference type="Pfam" id="PF18263">
    <property type="entry name" value="WHD_MCM6"/>
    <property type="match status" value="1"/>
</dbReference>
<comment type="similarity">
    <text evidence="2 11">Belongs to the MCM family.</text>
</comment>
<feature type="coiled-coil region" evidence="13">
    <location>
        <begin position="949"/>
        <end position="979"/>
    </location>
</feature>
<dbReference type="GO" id="GO:0006267">
    <property type="term" value="P:pre-replicative complex assembly involved in nuclear cell cycle DNA replication"/>
    <property type="evidence" value="ECO:0007669"/>
    <property type="project" value="UniProtKB-ARBA"/>
</dbReference>
<comment type="subcellular location">
    <subcellularLocation>
        <location evidence="1 12">Nucleus</location>
    </subcellularLocation>
</comment>
<dbReference type="GO" id="GO:0042555">
    <property type="term" value="C:MCM complex"/>
    <property type="evidence" value="ECO:0007669"/>
    <property type="project" value="UniProtKB-UniRule"/>
</dbReference>
<dbReference type="EMBL" id="CP028774">
    <property type="protein sequence ID" value="AWU74945.1"/>
    <property type="molecule type" value="Genomic_DNA"/>
</dbReference>
<dbReference type="InterPro" id="IPR012340">
    <property type="entry name" value="NA-bd_OB-fold"/>
</dbReference>
<evidence type="ECO:0000256" key="4">
    <source>
        <dbReference type="ARBA" id="ARBA00022741"/>
    </source>
</evidence>
<feature type="compositionally biased region" description="Basic and acidic residues" evidence="14">
    <location>
        <begin position="856"/>
        <end position="869"/>
    </location>
</feature>
<dbReference type="GO" id="GO:0071162">
    <property type="term" value="C:CMG complex"/>
    <property type="evidence" value="ECO:0007669"/>
    <property type="project" value="UniProtKB-ARBA"/>
</dbReference>
<dbReference type="GO" id="GO:1902969">
    <property type="term" value="P:mitotic DNA replication"/>
    <property type="evidence" value="ECO:0007669"/>
    <property type="project" value="TreeGrafter"/>
</dbReference>
<dbReference type="Gene3D" id="2.20.28.10">
    <property type="match status" value="1"/>
</dbReference>
<evidence type="ECO:0000259" key="15">
    <source>
        <dbReference type="PROSITE" id="PS50051"/>
    </source>
</evidence>
<dbReference type="SMART" id="SM00350">
    <property type="entry name" value="MCM"/>
    <property type="match status" value="1"/>
</dbReference>
<dbReference type="Proteomes" id="UP000249293">
    <property type="component" value="Chromosome 2"/>
</dbReference>
<dbReference type="PROSITE" id="PS50051">
    <property type="entry name" value="MCM_2"/>
    <property type="match status" value="1"/>
</dbReference>
<comment type="function">
    <text evidence="12">Acts as component of the MCM2-7 complex (MCM complex) which is the replicative helicase essential for 'once per cell cycle' DNA replication initiation and elongation in eukaryotic cells. The active ATPase sites in the MCM2-7 ring are formed through the interaction surfaces of two neighboring subunits such that a critical structure of a conserved arginine finger motif is provided in trans relative to the ATP-binding site of the Walker A box of the adjacent subunit. The six ATPase active sites, however, are likely to contribute differentially to the complex helicase activity.</text>
</comment>
<organism evidence="16 17">
    <name type="scientific">Pichia kudriavzevii</name>
    <name type="common">Yeast</name>
    <name type="synonym">Issatchenkia orientalis</name>
    <dbReference type="NCBI Taxonomy" id="4909"/>
    <lineage>
        <taxon>Eukaryota</taxon>
        <taxon>Fungi</taxon>
        <taxon>Dikarya</taxon>
        <taxon>Ascomycota</taxon>
        <taxon>Saccharomycotina</taxon>
        <taxon>Pichiomycetes</taxon>
        <taxon>Pichiales</taxon>
        <taxon>Pichiaceae</taxon>
        <taxon>Pichia</taxon>
    </lineage>
</organism>
<feature type="region of interest" description="Disordered" evidence="14">
    <location>
        <begin position="835"/>
        <end position="894"/>
    </location>
</feature>